<dbReference type="Gene3D" id="1.10.10.10">
    <property type="entry name" value="Winged helix-like DNA-binding domain superfamily/Winged helix DNA-binding domain"/>
    <property type="match status" value="1"/>
</dbReference>
<dbReference type="AlphaFoldDB" id="V2U751"/>
<dbReference type="eggNOG" id="COG2197">
    <property type="taxonomic scope" value="Bacteria"/>
</dbReference>
<evidence type="ECO:0000313" key="1">
    <source>
        <dbReference type="EMBL" id="ESK44075.1"/>
    </source>
</evidence>
<reference evidence="1 2" key="1">
    <citation type="submission" date="2013-10" db="EMBL/GenBank/DDBJ databases">
        <title>The Genome Sequence of Acinetobacter indicus CIP 110367.</title>
        <authorList>
            <consortium name="The Broad Institute Genomics Platform"/>
            <consortium name="The Broad Institute Genome Sequencing Center for Infectious Disease"/>
            <person name="Cerqueira G."/>
            <person name="Feldgarden M."/>
            <person name="Courvalin P."/>
            <person name="Grillot-Courvalin C."/>
            <person name="Clermont D."/>
            <person name="Rocha E."/>
            <person name="Yoon E.-J."/>
            <person name="Nemec A."/>
            <person name="Young S.K."/>
            <person name="Zeng Q."/>
            <person name="Gargeya S."/>
            <person name="Fitzgerald M."/>
            <person name="Abouelleil A."/>
            <person name="Alvarado L."/>
            <person name="Berlin A.M."/>
            <person name="Chapman S.B."/>
            <person name="Gainer-Dewar J."/>
            <person name="Goldberg J."/>
            <person name="Gnerre S."/>
            <person name="Griggs A."/>
            <person name="Gujja S."/>
            <person name="Hansen M."/>
            <person name="Howarth C."/>
            <person name="Imamovic A."/>
            <person name="Ireland A."/>
            <person name="Larimer J."/>
            <person name="McCowan C."/>
            <person name="Murphy C."/>
            <person name="Pearson M."/>
            <person name="Poon T.W."/>
            <person name="Priest M."/>
            <person name="Roberts A."/>
            <person name="Saif S."/>
            <person name="Shea T."/>
            <person name="Sykes S."/>
            <person name="Wortman J."/>
            <person name="Nusbaum C."/>
            <person name="Birren B."/>
        </authorList>
    </citation>
    <scope>NUCLEOTIDE SEQUENCE [LARGE SCALE GENOMIC DNA]</scope>
    <source>
        <strain evidence="1 2">CIP 110367</strain>
    </source>
</reference>
<keyword evidence="2" id="KW-1185">Reference proteome</keyword>
<dbReference type="EMBL" id="AYET01000018">
    <property type="protein sequence ID" value="ESK44075.1"/>
    <property type="molecule type" value="Genomic_DNA"/>
</dbReference>
<protein>
    <submittedName>
        <fullName evidence="1">Uncharacterized protein</fullName>
    </submittedName>
</protein>
<dbReference type="Proteomes" id="UP000018415">
    <property type="component" value="Unassembled WGS sequence"/>
</dbReference>
<dbReference type="InterPro" id="IPR036388">
    <property type="entry name" value="WH-like_DNA-bd_sf"/>
</dbReference>
<proteinExistence type="predicted"/>
<organism evidence="1 2">
    <name type="scientific">Acinetobacter indicus CIP 110367</name>
    <dbReference type="NCBI Taxonomy" id="1341679"/>
    <lineage>
        <taxon>Bacteria</taxon>
        <taxon>Pseudomonadati</taxon>
        <taxon>Pseudomonadota</taxon>
        <taxon>Gammaproteobacteria</taxon>
        <taxon>Moraxellales</taxon>
        <taxon>Moraxellaceae</taxon>
        <taxon>Acinetobacter</taxon>
    </lineage>
</organism>
<dbReference type="PATRIC" id="fig|1341679.3.peg.2976"/>
<sequence length="306" mass="35770">MAVPAHQLDIFYEDLPYKPYCADFLDRGLDIYPRFEAAKRRFIQGNQPCMVNYLFFDLDHEDSVLAWHTENLPPPYWTARNPKNGHCHICYKLETPFPTTEIASIKPIRYASAIQAAYAKKLGSDTSYSRLITKNPLHKHWDVVFWSDEAYSLGYLADFVDLDKKPAPEAKQQGLGRNCTIFDTVRHWGYRKVRTYLKENASYEAWFRAVLERVLKENEVFPEPLMYGELVQIAKSISQWIWHRFSLETFSEIQAKRGASGGLKRSKKYDDLRQQAIELRTKQKMSIRKIAEELKVSKTSVTTWLK</sequence>
<dbReference type="Pfam" id="PF03090">
    <property type="entry name" value="Replicase"/>
    <property type="match status" value="1"/>
</dbReference>
<accession>V2U751</accession>
<dbReference type="InterPro" id="IPR004322">
    <property type="entry name" value="Plasmid_replicase_bac"/>
</dbReference>
<comment type="caution">
    <text evidence="1">The sequence shown here is derived from an EMBL/GenBank/DDBJ whole genome shotgun (WGS) entry which is preliminary data.</text>
</comment>
<dbReference type="RefSeq" id="WP_016659732.1">
    <property type="nucleotide sequence ID" value="NZ_BBSF01000069.1"/>
</dbReference>
<evidence type="ECO:0000313" key="2">
    <source>
        <dbReference type="Proteomes" id="UP000018415"/>
    </source>
</evidence>
<dbReference type="Gene3D" id="1.10.340.50">
    <property type="match status" value="1"/>
</dbReference>
<dbReference type="HOGENOM" id="CLU_045112_0_0_6"/>
<gene>
    <name evidence="1" type="ORF">P253_03099</name>
</gene>
<name>V2U751_9GAMM</name>